<dbReference type="EMBL" id="CAKKLH010000337">
    <property type="protein sequence ID" value="CAH0113283.1"/>
    <property type="molecule type" value="Genomic_DNA"/>
</dbReference>
<dbReference type="AlphaFoldDB" id="A0A8J2WCP7"/>
<dbReference type="GO" id="GO:0006396">
    <property type="term" value="P:RNA processing"/>
    <property type="evidence" value="ECO:0007669"/>
    <property type="project" value="InterPro"/>
</dbReference>
<keyword evidence="4 7" id="KW-0694">RNA-binding</keyword>
<dbReference type="PANTHER" id="PTHR45904:SF2">
    <property type="entry name" value="TRNA (URACIL-5-)-METHYLTRANSFERASE HOMOLOG A"/>
    <property type="match status" value="1"/>
</dbReference>
<evidence type="ECO:0000256" key="8">
    <source>
        <dbReference type="PROSITE-ProRule" id="PRU01024"/>
    </source>
</evidence>
<comment type="caution">
    <text evidence="11">The sequence shown here is derived from an EMBL/GenBank/DDBJ whole genome shotgun (WGS) entry which is preliminary data.</text>
</comment>
<dbReference type="CDD" id="cd12439">
    <property type="entry name" value="RRM_TRMT2A"/>
    <property type="match status" value="1"/>
</dbReference>
<feature type="binding site" evidence="8">
    <location>
        <position position="485"/>
    </location>
    <ligand>
        <name>S-adenosyl-L-methionine</name>
        <dbReference type="ChEBI" id="CHEBI:59789"/>
    </ligand>
</feature>
<sequence length="625" mass="69954">MEVDNVNVKLEVQELMDENLSAEPESNYCFKNEEIPPLDTVKIENNENSSTTPEHKEDIEDGADRNLDPYAYLQRPEFCSENFKIEIMNLPKYYGAGHLKKFLQRQDINTSKMKLMKGYVFASFRSEEERDKAMGKLKGIVYKGKTLDVKLAKPVQDPLIKKRKAEAEAEGGADGEKKARKELECEKLTITEQITKKTVPYAGKAYVEQLSLKKEEMLKVLKKLTKEVRNAHPKAGNFIQSKKVALGAICEFTEVIPSPVIEKYRNKCEFTVASTTFIGVNPETDELTLGFRVSTYKEGSYAVGPVSHLAFISDAMREIVHVFEEHFRASGRKPYNPEDHSGFWRQVLVRTNLAGEVLAIVQVHPQNLSTEELDSVKSELKKVAEVNKVVSLYFEAVGPKKSGEDPPLEHLMGSAHLVEKLCGLEFSISPLAFFQVNTLAAEVLYNKIAEIAEIDSNTNIMDVCCGTGTIGLSLAKKCRRVYGVELVESAVEDAKRNASRNGLTNCVFVAGKAEDEVNNLIDNIKKMDMDEGVEGGKIVAILDPPRAGLHRKCCQLLRSAKGIERIIYISCNAQQAMKSFVDLCRAQSNAYSGIPFFPIKAMAVDLFPDTPHCEFILVLERYRPT</sequence>
<dbReference type="Proteomes" id="UP000789390">
    <property type="component" value="Unassembled WGS sequence"/>
</dbReference>
<dbReference type="OrthoDB" id="10250660at2759"/>
<evidence type="ECO:0000256" key="3">
    <source>
        <dbReference type="ARBA" id="ARBA00022691"/>
    </source>
</evidence>
<dbReference type="SUPFAM" id="SSF53335">
    <property type="entry name" value="S-adenosyl-L-methionine-dependent methyltransferases"/>
    <property type="match status" value="1"/>
</dbReference>
<dbReference type="Gene3D" id="2.40.50.1070">
    <property type="match status" value="1"/>
</dbReference>
<dbReference type="InterPro" id="IPR012677">
    <property type="entry name" value="Nucleotide-bd_a/b_plait_sf"/>
</dbReference>
<keyword evidence="1 8" id="KW-0489">Methyltransferase</keyword>
<dbReference type="GO" id="GO:0032259">
    <property type="term" value="P:methylation"/>
    <property type="evidence" value="ECO:0007669"/>
    <property type="project" value="UniProtKB-KW"/>
</dbReference>
<keyword evidence="3 8" id="KW-0949">S-adenosyl-L-methionine</keyword>
<comment type="caution">
    <text evidence="8">Lacks conserved residue(s) required for the propagation of feature annotation.</text>
</comment>
<feature type="compositionally biased region" description="Basic and acidic residues" evidence="9">
    <location>
        <begin position="53"/>
        <end position="62"/>
    </location>
</feature>
<comment type="similarity">
    <text evidence="8">Belongs to the class I-like SAM-binding methyltransferase superfamily. RNA M5U methyltransferase family.</text>
</comment>
<dbReference type="InterPro" id="IPR010280">
    <property type="entry name" value="U5_MeTrfase_fam"/>
</dbReference>
<dbReference type="PANTHER" id="PTHR45904">
    <property type="entry name" value="TRNA (URACIL-5-)-METHYLTRANSFERASE"/>
    <property type="match status" value="1"/>
</dbReference>
<evidence type="ECO:0000256" key="2">
    <source>
        <dbReference type="ARBA" id="ARBA00022679"/>
    </source>
</evidence>
<dbReference type="PROSITE" id="PS51687">
    <property type="entry name" value="SAM_MT_RNA_M5U"/>
    <property type="match status" value="1"/>
</dbReference>
<evidence type="ECO:0000313" key="11">
    <source>
        <dbReference type="EMBL" id="CAH0113283.1"/>
    </source>
</evidence>
<evidence type="ECO:0000256" key="5">
    <source>
        <dbReference type="ARBA" id="ARBA00033763"/>
    </source>
</evidence>
<dbReference type="Gene3D" id="3.40.50.150">
    <property type="entry name" value="Vaccinia Virus protein VP39"/>
    <property type="match status" value="1"/>
</dbReference>
<keyword evidence="2 8" id="KW-0808">Transferase</keyword>
<evidence type="ECO:0000256" key="4">
    <source>
        <dbReference type="ARBA" id="ARBA00022884"/>
    </source>
</evidence>
<dbReference type="InterPro" id="IPR045850">
    <property type="entry name" value="TRM2_met"/>
</dbReference>
<dbReference type="Gene3D" id="3.30.70.330">
    <property type="match status" value="1"/>
</dbReference>
<feature type="binding site" evidence="8">
    <location>
        <position position="435"/>
    </location>
    <ligand>
        <name>S-adenosyl-L-methionine</name>
        <dbReference type="ChEBI" id="CHEBI:59789"/>
    </ligand>
</feature>
<feature type="active site" description="Nucleophile" evidence="8">
    <location>
        <position position="571"/>
    </location>
</feature>
<feature type="region of interest" description="Disordered" evidence="9">
    <location>
        <begin position="39"/>
        <end position="62"/>
    </location>
</feature>
<dbReference type="PROSITE" id="PS50102">
    <property type="entry name" value="RRM"/>
    <property type="match status" value="1"/>
</dbReference>
<dbReference type="Pfam" id="PF05958">
    <property type="entry name" value="tRNA_U5-meth_tr"/>
    <property type="match status" value="1"/>
</dbReference>
<keyword evidence="12" id="KW-1185">Reference proteome</keyword>
<organism evidence="11 12">
    <name type="scientific">Daphnia galeata</name>
    <dbReference type="NCBI Taxonomy" id="27404"/>
    <lineage>
        <taxon>Eukaryota</taxon>
        <taxon>Metazoa</taxon>
        <taxon>Ecdysozoa</taxon>
        <taxon>Arthropoda</taxon>
        <taxon>Crustacea</taxon>
        <taxon>Branchiopoda</taxon>
        <taxon>Diplostraca</taxon>
        <taxon>Cladocera</taxon>
        <taxon>Anomopoda</taxon>
        <taxon>Daphniidae</taxon>
        <taxon>Daphnia</taxon>
    </lineage>
</organism>
<dbReference type="SUPFAM" id="SSF54928">
    <property type="entry name" value="RNA-binding domain, RBD"/>
    <property type="match status" value="1"/>
</dbReference>
<reference evidence="11" key="1">
    <citation type="submission" date="2021-11" db="EMBL/GenBank/DDBJ databases">
        <authorList>
            <person name="Schell T."/>
        </authorList>
    </citation>
    <scope>NUCLEOTIDE SEQUENCE</scope>
    <source>
        <strain evidence="11">M5</strain>
    </source>
</reference>
<name>A0A8J2WCP7_9CRUS</name>
<dbReference type="GO" id="GO:0003723">
    <property type="term" value="F:RNA binding"/>
    <property type="evidence" value="ECO:0007669"/>
    <property type="project" value="UniProtKB-UniRule"/>
</dbReference>
<gene>
    <name evidence="11" type="ORF">DGAL_LOCUS17166</name>
</gene>
<evidence type="ECO:0000259" key="10">
    <source>
        <dbReference type="PROSITE" id="PS50102"/>
    </source>
</evidence>
<protein>
    <recommendedName>
        <fullName evidence="5">tRNA (uracil(54)-C(5))-methyltransferase</fullName>
        <ecNumber evidence="5">2.1.1.35</ecNumber>
    </recommendedName>
</protein>
<comment type="catalytic activity">
    <reaction evidence="6">
        <text>uridine(54) in tRNA + S-adenosyl-L-methionine = 5-methyluridine(54) in tRNA + S-adenosyl-L-homocysteine + H(+)</text>
        <dbReference type="Rhea" id="RHEA:42712"/>
        <dbReference type="Rhea" id="RHEA-COMP:10167"/>
        <dbReference type="Rhea" id="RHEA-COMP:10193"/>
        <dbReference type="ChEBI" id="CHEBI:15378"/>
        <dbReference type="ChEBI" id="CHEBI:57856"/>
        <dbReference type="ChEBI" id="CHEBI:59789"/>
        <dbReference type="ChEBI" id="CHEBI:65315"/>
        <dbReference type="ChEBI" id="CHEBI:74447"/>
        <dbReference type="EC" id="2.1.1.35"/>
    </reaction>
    <physiologicalReaction direction="left-to-right" evidence="6">
        <dbReference type="Rhea" id="RHEA:42713"/>
    </physiologicalReaction>
</comment>
<proteinExistence type="inferred from homology"/>
<accession>A0A8J2WCP7</accession>
<dbReference type="EC" id="2.1.1.35" evidence="5"/>
<feature type="domain" description="RRM" evidence="10">
    <location>
        <begin position="83"/>
        <end position="154"/>
    </location>
</feature>
<feature type="binding site" evidence="8">
    <location>
        <position position="543"/>
    </location>
    <ligand>
        <name>S-adenosyl-L-methionine</name>
        <dbReference type="ChEBI" id="CHEBI:59789"/>
    </ligand>
</feature>
<dbReference type="CDD" id="cd02440">
    <property type="entry name" value="AdoMet_MTases"/>
    <property type="match status" value="1"/>
</dbReference>
<evidence type="ECO:0000313" key="12">
    <source>
        <dbReference type="Proteomes" id="UP000789390"/>
    </source>
</evidence>
<dbReference type="InterPro" id="IPR000504">
    <property type="entry name" value="RRM_dom"/>
</dbReference>
<dbReference type="InterPro" id="IPR034262">
    <property type="entry name" value="TRMT2A_RRM"/>
</dbReference>
<evidence type="ECO:0000256" key="9">
    <source>
        <dbReference type="SAM" id="MobiDB-lite"/>
    </source>
</evidence>
<evidence type="ECO:0000256" key="7">
    <source>
        <dbReference type="PROSITE-ProRule" id="PRU00176"/>
    </source>
</evidence>
<evidence type="ECO:0000256" key="1">
    <source>
        <dbReference type="ARBA" id="ARBA00022603"/>
    </source>
</evidence>
<evidence type="ECO:0000256" key="6">
    <source>
        <dbReference type="ARBA" id="ARBA00047278"/>
    </source>
</evidence>
<dbReference type="InterPro" id="IPR029063">
    <property type="entry name" value="SAM-dependent_MTases_sf"/>
</dbReference>
<dbReference type="GO" id="GO:0030697">
    <property type="term" value="F:tRNA (uracil(54)-C5)-methyltransferase activity, S-adenosyl methionine-dependent"/>
    <property type="evidence" value="ECO:0007669"/>
    <property type="project" value="UniProtKB-EC"/>
</dbReference>
<dbReference type="InterPro" id="IPR035979">
    <property type="entry name" value="RBD_domain_sf"/>
</dbReference>